<dbReference type="EMBL" id="NBSK02000003">
    <property type="protein sequence ID" value="KAJ0215928.1"/>
    <property type="molecule type" value="Genomic_DNA"/>
</dbReference>
<feature type="region of interest" description="Disordered" evidence="2">
    <location>
        <begin position="1594"/>
        <end position="1654"/>
    </location>
</feature>
<comment type="catalytic activity">
    <reaction evidence="1">
        <text>ATP + H2O = ADP + phosphate + H(+)</text>
        <dbReference type="Rhea" id="RHEA:13065"/>
        <dbReference type="ChEBI" id="CHEBI:15377"/>
        <dbReference type="ChEBI" id="CHEBI:15378"/>
        <dbReference type="ChEBI" id="CHEBI:30616"/>
        <dbReference type="ChEBI" id="CHEBI:43474"/>
        <dbReference type="ChEBI" id="CHEBI:456216"/>
        <dbReference type="EC" id="5.6.2.3"/>
    </reaction>
</comment>
<keyword evidence="1" id="KW-0227">DNA damage</keyword>
<dbReference type="SUPFAM" id="SSF52540">
    <property type="entry name" value="P-loop containing nucleoside triphosphate hydrolases"/>
    <property type="match status" value="2"/>
</dbReference>
<organism evidence="7 8">
    <name type="scientific">Lactuca sativa</name>
    <name type="common">Garden lettuce</name>
    <dbReference type="NCBI Taxonomy" id="4236"/>
    <lineage>
        <taxon>Eukaryota</taxon>
        <taxon>Viridiplantae</taxon>
        <taxon>Streptophyta</taxon>
        <taxon>Embryophyta</taxon>
        <taxon>Tracheophyta</taxon>
        <taxon>Spermatophyta</taxon>
        <taxon>Magnoliopsida</taxon>
        <taxon>eudicotyledons</taxon>
        <taxon>Gunneridae</taxon>
        <taxon>Pentapetalae</taxon>
        <taxon>asterids</taxon>
        <taxon>campanulids</taxon>
        <taxon>Asterales</taxon>
        <taxon>Asteraceae</taxon>
        <taxon>Cichorioideae</taxon>
        <taxon>Cichorieae</taxon>
        <taxon>Lactucinae</taxon>
        <taxon>Lactuca</taxon>
    </lineage>
</organism>
<name>A0A9R1W2L7_LACSA</name>
<dbReference type="InterPro" id="IPR049163">
    <property type="entry name" value="Pif1-like_2B_dom"/>
</dbReference>
<feature type="compositionally biased region" description="Basic and acidic residues" evidence="2">
    <location>
        <begin position="1633"/>
        <end position="1642"/>
    </location>
</feature>
<evidence type="ECO:0000256" key="1">
    <source>
        <dbReference type="RuleBase" id="RU363044"/>
    </source>
</evidence>
<feature type="domain" description="Helitron helicase-like" evidence="5">
    <location>
        <begin position="263"/>
        <end position="446"/>
    </location>
</feature>
<keyword evidence="1" id="KW-0347">Helicase</keyword>
<evidence type="ECO:0000259" key="4">
    <source>
        <dbReference type="Pfam" id="PF05970"/>
    </source>
</evidence>
<dbReference type="Pfam" id="PF21530">
    <property type="entry name" value="Pif1_2B_dom"/>
    <property type="match status" value="1"/>
</dbReference>
<sequence length="1654" mass="188628">MKFCGALFWYAERVLATSTVNQPCYNHCCKSGAVILPFPVTPPHVLTSLYNVPTFRQNIRAYNSMFALTSFGGQVDENINKGLGPYVFKVSGQVCHWLGSLCPQDNKRPRFLQLYIVDTQNEVSNRLSSFNDPSKSPLDENIVTMLMNMLTVHNEYVRTFKTARDLATKKELECYTVCLFNEVPDRCYDPPTGGTLGCVVLGDDCVTNKYDIVVHLKSGKPQRVSKLHRYPLLFPYGENGWSPQLKQSNQTGVDAKNLTVNMYYSYQIHARYSVYSLLLNACRLFQQYLVDAYTCIEQGRLDYFQNNQEQVRSEYITGIYDALSRGDVEVRHIGKRVLLPPSFVGGPRYMYSHYQDALSICREYGNPQYLITFTCNVNWPEIRRYMIAHNQMDVHSRADIICRVFYIKVKAFIKFLKEDNTFGDVMAHLYTIEFQKRGLPHCHTLLWVSDSDKLREPRDIDRFITAEIPDPIYEPLLYQTITSCMIHGPCGLLNLKSPCMKDGKCSKHYPKSFSDSTVFDKQGYAHYKRNFLTRRTLQSGIQIDNGYVVPYNKRLCSRFNAHINVEYCGWNMMIKYLFKYVSKGTERAKFIIQKDVFTDNTSTSSEPVIVDEIKSFLDGRYICPHEAAWRILNFPIHERNPPVTILPVHLANMQTVFFREDSQIRDIVEKPSFGNSLLLGWFESNKWDKNGLDLTYVTYPSKYVWEKRMKRWKRRHLETSHAIGRLVFVHPSAGELFYLRMLLCHQKGCKSYEDVRTVSNRLHPNFRSACEALGLIGEDKEWLASEWATSTQLRSLFCHLLIFCEVSNPMSLWEAGWCKMSDDILKQVIIEKNLQLCCISKQYWKTNFTLCLWAWGNRENVPLDYHTVVFSFTWKIALAVAASGIASLLLPSGRNAHSRFNIPIDLSERSTCDIKKKSLLATLLEQTTIVIWDEASMSDKRCFECLDRSLRDILECDSKLFGGMSILLGGDFRQTLPISPKSSRSQIVSLTLPNSYLWQCFTVYKLNHNMRLLGGNSHFTSDFSISTFASWLLKVGDGELGHSDVTDTADTKSIDIPSSLIIPPREAALQSLICFVYGNDILTEPSPTALSERAIVCPKNKTTHHINDFILNISPGSATTYKSVDSIESNGNQTLQFESFYPPEYLNELNFSGVPPHILLLKVNTPIMLVRNLNQREGLCNGTRLMVSHLLPLLIEATTITGISIGKRVYLPCIKFIYKSSDFPFTFIRKQYPIKVCYAMTINKSQGQSLKKNWHLLTRTYVCPRSIVRCIIPCDNMSETFTTISELQYGSPGTKLEVRILRTWKPQQHTYETWYLAVDKYGDAIQILGQRKDQGYVESVLKVSKCYTLSKYGCAEPDSFQKWIDNEIYIVVGTASSITSLSDTSTIPQNLFHFISKQQIPDFVDQSPDFVGIFVRFRDFLKKNKEPFLLLILRNDSGQEIAISLWRECTDVSDKFDRAAIENTVGPTVIAVTNVKIAPVAGSLMLGTTSASYVYINPPIAETTTLLNRYKLSAAITDPTHSMNVTLSDNTMQKLTATTSDKLINENEPDKRKTIPSIINEKKGATKKMAIQMMKTSTANNIRFIVTDVEGNNIHKSAIPTTPPPTIGLPSKTTDNHPTSSSNPPQSKFRRNLSYEHPDQKETPPSAKHPRHPH</sequence>
<dbReference type="GO" id="GO:0000723">
    <property type="term" value="P:telomere maintenance"/>
    <property type="evidence" value="ECO:0007669"/>
    <property type="project" value="InterPro"/>
</dbReference>
<keyword evidence="1" id="KW-0067">ATP-binding</keyword>
<dbReference type="InterPro" id="IPR027417">
    <property type="entry name" value="P-loop_NTPase"/>
</dbReference>
<dbReference type="EC" id="5.6.2.3" evidence="1"/>
<dbReference type="InterPro" id="IPR025476">
    <property type="entry name" value="Helitron_helicase-like"/>
</dbReference>
<feature type="chain" id="PRO_5040450086" description="ATP-dependent DNA helicase" evidence="3">
    <location>
        <begin position="17"/>
        <end position="1654"/>
    </location>
</feature>
<dbReference type="GO" id="GO:0006281">
    <property type="term" value="P:DNA repair"/>
    <property type="evidence" value="ECO:0007669"/>
    <property type="project" value="UniProtKB-KW"/>
</dbReference>
<feature type="domain" description="DNA helicase Pif1-like 2B" evidence="6">
    <location>
        <begin position="1144"/>
        <end position="1190"/>
    </location>
</feature>
<comment type="cofactor">
    <cofactor evidence="1">
        <name>Mg(2+)</name>
        <dbReference type="ChEBI" id="CHEBI:18420"/>
    </cofactor>
</comment>
<dbReference type="GO" id="GO:0043139">
    <property type="term" value="F:5'-3' DNA helicase activity"/>
    <property type="evidence" value="ECO:0007669"/>
    <property type="project" value="UniProtKB-EC"/>
</dbReference>
<comment type="caution">
    <text evidence="7">The sequence shown here is derived from an EMBL/GenBank/DDBJ whole genome shotgun (WGS) entry which is preliminary data.</text>
</comment>
<dbReference type="GO" id="GO:0016787">
    <property type="term" value="F:hydrolase activity"/>
    <property type="evidence" value="ECO:0007669"/>
    <property type="project" value="UniProtKB-KW"/>
</dbReference>
<dbReference type="Gene3D" id="2.40.50.140">
    <property type="entry name" value="Nucleic acid-binding proteins"/>
    <property type="match status" value="1"/>
</dbReference>
<dbReference type="Pfam" id="PF14214">
    <property type="entry name" value="Helitron_like_N"/>
    <property type="match status" value="1"/>
</dbReference>
<reference evidence="7 8" key="1">
    <citation type="journal article" date="2017" name="Nat. Commun.">
        <title>Genome assembly with in vitro proximity ligation data and whole-genome triplication in lettuce.</title>
        <authorList>
            <person name="Reyes-Chin-Wo S."/>
            <person name="Wang Z."/>
            <person name="Yang X."/>
            <person name="Kozik A."/>
            <person name="Arikit S."/>
            <person name="Song C."/>
            <person name="Xia L."/>
            <person name="Froenicke L."/>
            <person name="Lavelle D.O."/>
            <person name="Truco M.J."/>
            <person name="Xia R."/>
            <person name="Zhu S."/>
            <person name="Xu C."/>
            <person name="Xu H."/>
            <person name="Xu X."/>
            <person name="Cox K."/>
            <person name="Korf I."/>
            <person name="Meyers B.C."/>
            <person name="Michelmore R.W."/>
        </authorList>
    </citation>
    <scope>NUCLEOTIDE SEQUENCE [LARGE SCALE GENOMIC DNA]</scope>
    <source>
        <strain evidence="8">cv. Salinas</strain>
        <tissue evidence="7">Seedlings</tissue>
    </source>
</reference>
<dbReference type="GO" id="GO:0005524">
    <property type="term" value="F:ATP binding"/>
    <property type="evidence" value="ECO:0007669"/>
    <property type="project" value="UniProtKB-KW"/>
</dbReference>
<dbReference type="Gene3D" id="3.40.50.300">
    <property type="entry name" value="P-loop containing nucleotide triphosphate hydrolases"/>
    <property type="match status" value="1"/>
</dbReference>
<feature type="compositionally biased region" description="Polar residues" evidence="2">
    <location>
        <begin position="1611"/>
        <end position="1626"/>
    </location>
</feature>
<keyword evidence="8" id="KW-1185">Reference proteome</keyword>
<dbReference type="InterPro" id="IPR012340">
    <property type="entry name" value="NA-bd_OB-fold"/>
</dbReference>
<accession>A0A9R1W2L7</accession>
<evidence type="ECO:0000313" key="8">
    <source>
        <dbReference type="Proteomes" id="UP000235145"/>
    </source>
</evidence>
<gene>
    <name evidence="7" type="ORF">LSAT_V11C300111970</name>
</gene>
<evidence type="ECO:0000259" key="6">
    <source>
        <dbReference type="Pfam" id="PF21530"/>
    </source>
</evidence>
<comment type="similarity">
    <text evidence="1">Belongs to the helicase family.</text>
</comment>
<evidence type="ECO:0000256" key="3">
    <source>
        <dbReference type="SAM" id="SignalP"/>
    </source>
</evidence>
<dbReference type="Pfam" id="PF05970">
    <property type="entry name" value="PIF1"/>
    <property type="match status" value="1"/>
</dbReference>
<dbReference type="PANTHER" id="PTHR10492">
    <property type="match status" value="1"/>
</dbReference>
<keyword evidence="1" id="KW-0234">DNA repair</keyword>
<dbReference type="SUPFAM" id="SSF50249">
    <property type="entry name" value="Nucleic acid-binding proteins"/>
    <property type="match status" value="2"/>
</dbReference>
<dbReference type="InterPro" id="IPR010285">
    <property type="entry name" value="DNA_helicase_pif1-like_DEAD"/>
</dbReference>
<dbReference type="PANTHER" id="PTHR10492:SF96">
    <property type="entry name" value="ATP-DEPENDENT DNA HELICASE"/>
    <property type="match status" value="1"/>
</dbReference>
<keyword evidence="1" id="KW-0547">Nucleotide-binding</keyword>
<dbReference type="Proteomes" id="UP000235145">
    <property type="component" value="Unassembled WGS sequence"/>
</dbReference>
<proteinExistence type="inferred from homology"/>
<evidence type="ECO:0000259" key="5">
    <source>
        <dbReference type="Pfam" id="PF14214"/>
    </source>
</evidence>
<keyword evidence="1" id="KW-0378">Hydrolase</keyword>
<keyword evidence="3" id="KW-0732">Signal</keyword>
<keyword evidence="1" id="KW-0233">DNA recombination</keyword>
<feature type="domain" description="DNA helicase Pif1-like DEAD-box helicase" evidence="4">
    <location>
        <begin position="874"/>
        <end position="1042"/>
    </location>
</feature>
<evidence type="ECO:0000313" key="7">
    <source>
        <dbReference type="EMBL" id="KAJ0215928.1"/>
    </source>
</evidence>
<evidence type="ECO:0000256" key="2">
    <source>
        <dbReference type="SAM" id="MobiDB-lite"/>
    </source>
</evidence>
<dbReference type="GO" id="GO:0006310">
    <property type="term" value="P:DNA recombination"/>
    <property type="evidence" value="ECO:0007669"/>
    <property type="project" value="UniProtKB-KW"/>
</dbReference>
<feature type="signal peptide" evidence="3">
    <location>
        <begin position="1"/>
        <end position="16"/>
    </location>
</feature>
<protein>
    <recommendedName>
        <fullName evidence="1">ATP-dependent DNA helicase</fullName>
        <ecNumber evidence="1">5.6.2.3</ecNumber>
    </recommendedName>
</protein>